<reference evidence="2 3" key="1">
    <citation type="submission" date="2019-02" db="EMBL/GenBank/DDBJ databases">
        <title>Draft genome sequences of novel Actinobacteria.</title>
        <authorList>
            <person name="Sahin N."/>
            <person name="Ay H."/>
            <person name="Saygin H."/>
        </authorList>
    </citation>
    <scope>NUCLEOTIDE SEQUENCE [LARGE SCALE GENOMIC DNA]</scope>
    <source>
        <strain evidence="2 3">KC201</strain>
    </source>
</reference>
<dbReference type="GO" id="GO:0003700">
    <property type="term" value="F:DNA-binding transcription factor activity"/>
    <property type="evidence" value="ECO:0007669"/>
    <property type="project" value="InterPro"/>
</dbReference>
<dbReference type="InterPro" id="IPR039422">
    <property type="entry name" value="MarR/SlyA-like"/>
</dbReference>
<evidence type="ECO:0000259" key="1">
    <source>
        <dbReference type="PROSITE" id="PS50995"/>
    </source>
</evidence>
<dbReference type="PANTHER" id="PTHR33164">
    <property type="entry name" value="TRANSCRIPTIONAL REGULATOR, MARR FAMILY"/>
    <property type="match status" value="1"/>
</dbReference>
<dbReference type="PROSITE" id="PS50995">
    <property type="entry name" value="HTH_MARR_2"/>
    <property type="match status" value="1"/>
</dbReference>
<name>A0A4R4NMS2_9ACTN</name>
<dbReference type="Pfam" id="PF12802">
    <property type="entry name" value="MarR_2"/>
    <property type="match status" value="1"/>
</dbReference>
<dbReference type="PRINTS" id="PR00598">
    <property type="entry name" value="HTHMARR"/>
</dbReference>
<dbReference type="EMBL" id="SMJZ01000029">
    <property type="protein sequence ID" value="TDC08332.1"/>
    <property type="molecule type" value="Genomic_DNA"/>
</dbReference>
<dbReference type="GO" id="GO:0006950">
    <property type="term" value="P:response to stress"/>
    <property type="evidence" value="ECO:0007669"/>
    <property type="project" value="TreeGrafter"/>
</dbReference>
<proteinExistence type="predicted"/>
<dbReference type="InterPro" id="IPR036388">
    <property type="entry name" value="WH-like_DNA-bd_sf"/>
</dbReference>
<dbReference type="Proteomes" id="UP000295157">
    <property type="component" value="Unassembled WGS sequence"/>
</dbReference>
<dbReference type="Gene3D" id="1.10.10.10">
    <property type="entry name" value="Winged helix-like DNA-binding domain superfamily/Winged helix DNA-binding domain"/>
    <property type="match status" value="1"/>
</dbReference>
<dbReference type="InterPro" id="IPR000835">
    <property type="entry name" value="HTH_MarR-typ"/>
</dbReference>
<organism evidence="2 3">
    <name type="scientific">Nonomuraea longispora</name>
    <dbReference type="NCBI Taxonomy" id="1848320"/>
    <lineage>
        <taxon>Bacteria</taxon>
        <taxon>Bacillati</taxon>
        <taxon>Actinomycetota</taxon>
        <taxon>Actinomycetes</taxon>
        <taxon>Streptosporangiales</taxon>
        <taxon>Streptosporangiaceae</taxon>
        <taxon>Nonomuraea</taxon>
    </lineage>
</organism>
<dbReference type="OrthoDB" id="4323829at2"/>
<evidence type="ECO:0000313" key="3">
    <source>
        <dbReference type="Proteomes" id="UP000295157"/>
    </source>
</evidence>
<sequence>MHDSATTANLLGATALALTDVTLGQVTRAAGVSAREATAMVTLSASPGLSVSELGRRVGLTQSAAARMVDGLEADGLLTREPHPFNRHWVTLSLTETGRATTQHILGARATPLSGVLDCLDEGEQQTLSGLLVKILTQLYQDNGNAQYICRLCDRGACVAGHAPCPVGEAERREQRQPG</sequence>
<dbReference type="AlphaFoldDB" id="A0A4R4NMS2"/>
<evidence type="ECO:0000313" key="2">
    <source>
        <dbReference type="EMBL" id="TDC08332.1"/>
    </source>
</evidence>
<feature type="domain" description="HTH marR-type" evidence="1">
    <location>
        <begin position="4"/>
        <end position="137"/>
    </location>
</feature>
<dbReference type="InterPro" id="IPR036390">
    <property type="entry name" value="WH_DNA-bd_sf"/>
</dbReference>
<accession>A0A4R4NMS2</accession>
<dbReference type="PANTHER" id="PTHR33164:SF43">
    <property type="entry name" value="HTH-TYPE TRANSCRIPTIONAL REPRESSOR YETL"/>
    <property type="match status" value="1"/>
</dbReference>
<dbReference type="RefSeq" id="WP_132332253.1">
    <property type="nucleotide sequence ID" value="NZ_SMJZ01000029.1"/>
</dbReference>
<dbReference type="SUPFAM" id="SSF46785">
    <property type="entry name" value="Winged helix' DNA-binding domain"/>
    <property type="match status" value="1"/>
</dbReference>
<protein>
    <submittedName>
        <fullName evidence="2">MarR family transcriptional regulator</fullName>
    </submittedName>
</protein>
<dbReference type="SMART" id="SM00347">
    <property type="entry name" value="HTH_MARR"/>
    <property type="match status" value="1"/>
</dbReference>
<keyword evidence="3" id="KW-1185">Reference proteome</keyword>
<gene>
    <name evidence="2" type="ORF">E1267_10630</name>
</gene>
<comment type="caution">
    <text evidence="2">The sequence shown here is derived from an EMBL/GenBank/DDBJ whole genome shotgun (WGS) entry which is preliminary data.</text>
</comment>